<dbReference type="EMBL" id="JABVEC010000060">
    <property type="protein sequence ID" value="MBC6471182.1"/>
    <property type="molecule type" value="Genomic_DNA"/>
</dbReference>
<evidence type="ECO:0000313" key="1">
    <source>
        <dbReference type="EMBL" id="MBC6471182.1"/>
    </source>
</evidence>
<gene>
    <name evidence="1" type="ORF">HKK74_37710</name>
</gene>
<proteinExistence type="predicted"/>
<evidence type="ECO:0000313" key="2">
    <source>
        <dbReference type="Proteomes" id="UP000805614"/>
    </source>
</evidence>
<sequence length="372" mass="41544">MSEAVFITAQGDKYHARRNCSGITGAQKSAREQGYKVYEPEAVTLAEARERGKGVPCATCGVTTISRDQLLASAQNFAGRALRAYIDDDDQVILLHSAMSLEHLMKAVLCDMNSALLVEFRPGSLDSLLHLTGHGPKAKKKHPRTISAREALDRIRKIVSDLGVPKEKLEELIDVRDGVVHTGFLDETDTREVFTVYLRCCNKLFEELKVSPDERWGDHQEMVDTLISESLSEIERTVKQQLAAAKFRINELLTKIPENEHVSVMTARQSSLTRVLLPGREILTEKCPACEDESATYIGEDDEIVDYDVEGDGHGNYHSFVTGVYPIFRAESFICGVCDLKLSGEDELTAAGLEPTIDLSERGDYDERWEEY</sequence>
<dbReference type="RefSeq" id="WP_187248223.1">
    <property type="nucleotide sequence ID" value="NZ_BAAAOK010000032.1"/>
</dbReference>
<accession>A0ABR7M239</accession>
<reference evidence="1 2" key="1">
    <citation type="submission" date="2020-06" db="EMBL/GenBank/DDBJ databases">
        <title>Actinomadura xiongansis sp. nov., isolated from soil of Baiyangdian.</title>
        <authorList>
            <person name="Zhang X."/>
        </authorList>
    </citation>
    <scope>NUCLEOTIDE SEQUENCE [LARGE SCALE GENOMIC DNA]</scope>
    <source>
        <strain evidence="1 2">HBUM206468</strain>
    </source>
</reference>
<organism evidence="1 2">
    <name type="scientific">Actinomadura alba</name>
    <dbReference type="NCBI Taxonomy" id="406431"/>
    <lineage>
        <taxon>Bacteria</taxon>
        <taxon>Bacillati</taxon>
        <taxon>Actinomycetota</taxon>
        <taxon>Actinomycetes</taxon>
        <taxon>Streptosporangiales</taxon>
        <taxon>Thermomonosporaceae</taxon>
        <taxon>Actinomadura</taxon>
    </lineage>
</organism>
<protein>
    <submittedName>
        <fullName evidence="1">Uncharacterized protein</fullName>
    </submittedName>
</protein>
<dbReference type="Proteomes" id="UP000805614">
    <property type="component" value="Unassembled WGS sequence"/>
</dbReference>
<keyword evidence="2" id="KW-1185">Reference proteome</keyword>
<name>A0ABR7M239_9ACTN</name>
<comment type="caution">
    <text evidence="1">The sequence shown here is derived from an EMBL/GenBank/DDBJ whole genome shotgun (WGS) entry which is preliminary data.</text>
</comment>